<dbReference type="RefSeq" id="WP_131848963.1">
    <property type="nucleotide sequence ID" value="NZ_SLXV01000021.1"/>
</dbReference>
<organism evidence="2 3">
    <name type="scientific">Baia soyae</name>
    <dbReference type="NCBI Taxonomy" id="1544746"/>
    <lineage>
        <taxon>Bacteria</taxon>
        <taxon>Bacillati</taxon>
        <taxon>Bacillota</taxon>
        <taxon>Bacilli</taxon>
        <taxon>Bacillales</taxon>
        <taxon>Thermoactinomycetaceae</taxon>
        <taxon>Baia</taxon>
    </lineage>
</organism>
<reference evidence="2 3" key="1">
    <citation type="submission" date="2019-03" db="EMBL/GenBank/DDBJ databases">
        <title>Genomic Encyclopedia of Type Strains, Phase IV (KMG-IV): sequencing the most valuable type-strain genomes for metagenomic binning, comparative biology and taxonomic classification.</title>
        <authorList>
            <person name="Goeker M."/>
        </authorList>
    </citation>
    <scope>NUCLEOTIDE SEQUENCE [LARGE SCALE GENOMIC DNA]</scope>
    <source>
        <strain evidence="2 3">DSM 46831</strain>
    </source>
</reference>
<dbReference type="OrthoDB" id="2630425at2"/>
<evidence type="ECO:0000313" key="2">
    <source>
        <dbReference type="EMBL" id="TCP67097.1"/>
    </source>
</evidence>
<keyword evidence="1" id="KW-0472">Membrane</keyword>
<keyword evidence="1" id="KW-1133">Transmembrane helix</keyword>
<accession>A0A4R2RWH2</accession>
<dbReference type="AlphaFoldDB" id="A0A4R2RWH2"/>
<evidence type="ECO:0000256" key="1">
    <source>
        <dbReference type="SAM" id="Phobius"/>
    </source>
</evidence>
<comment type="caution">
    <text evidence="2">The sequence shown here is derived from an EMBL/GenBank/DDBJ whole genome shotgun (WGS) entry which is preliminary data.</text>
</comment>
<sequence length="70" mass="8068">MIMVWIILFITVALALSIFVMVKQKRSVKEIGLVVTIVSLGFADWISIFLERKFNPNQLIVNLIDWVVSF</sequence>
<dbReference type="Proteomes" id="UP000294746">
    <property type="component" value="Unassembled WGS sequence"/>
</dbReference>
<dbReference type="EMBL" id="SLXV01000021">
    <property type="protein sequence ID" value="TCP67097.1"/>
    <property type="molecule type" value="Genomic_DNA"/>
</dbReference>
<protein>
    <submittedName>
        <fullName evidence="2">Uncharacterized protein</fullName>
    </submittedName>
</protein>
<feature type="transmembrane region" description="Helical" evidence="1">
    <location>
        <begin position="31"/>
        <end position="50"/>
    </location>
</feature>
<evidence type="ECO:0000313" key="3">
    <source>
        <dbReference type="Proteomes" id="UP000294746"/>
    </source>
</evidence>
<proteinExistence type="predicted"/>
<name>A0A4R2RWH2_9BACL</name>
<keyword evidence="3" id="KW-1185">Reference proteome</keyword>
<keyword evidence="1" id="KW-0812">Transmembrane</keyword>
<gene>
    <name evidence="2" type="ORF">EDD57_12138</name>
</gene>
<feature type="transmembrane region" description="Helical" evidence="1">
    <location>
        <begin position="6"/>
        <end position="22"/>
    </location>
</feature>